<reference evidence="2" key="7">
    <citation type="journal article" date="2005" name="Science">
        <title>The Transcriptional Landscape of the Mammalian Genome.</title>
        <authorList>
            <consortium name="The FANTOM Consortium"/>
            <consortium name="Riken Genome Exploration Research Group and Genome Science Group (Genome Network Project Core Group)"/>
        </authorList>
    </citation>
    <scope>NUCLEOTIDE SEQUENCE</scope>
    <source>
        <strain evidence="2">C57BL/6J</strain>
        <tissue evidence="2">Lung</tissue>
    </source>
</reference>
<dbReference type="AlphaFoldDB" id="Q3V3T4"/>
<keyword evidence="1" id="KW-0472">Membrane</keyword>
<reference evidence="2" key="3">
    <citation type="journal article" date="2000" name="Genome Res.">
        <title>RIKEN integrated sequence analysis (RISA) system--384-format sequencing pipeline with 384 multicapillary sequencer.</title>
        <authorList>
            <person name="Shibata K."/>
            <person name="Itoh M."/>
            <person name="Aizawa K."/>
            <person name="Nagaoka S."/>
            <person name="Sasaki N."/>
            <person name="Carninci P."/>
            <person name="Konno H."/>
            <person name="Akiyama J."/>
            <person name="Nishi K."/>
            <person name="Kitsunai T."/>
            <person name="Tashiro H."/>
            <person name="Itoh M."/>
            <person name="Sumi N."/>
            <person name="Ishii Y."/>
            <person name="Nakamura S."/>
            <person name="Hazama M."/>
            <person name="Nishine T."/>
            <person name="Harada A."/>
            <person name="Yamamoto R."/>
            <person name="Matsumoto H."/>
            <person name="Sakaguchi S."/>
            <person name="Ikegami T."/>
            <person name="Kashiwagi K."/>
            <person name="Fujiwake S."/>
            <person name="Inoue K."/>
            <person name="Togawa Y."/>
            <person name="Izawa M."/>
            <person name="Ohara E."/>
            <person name="Watahiki M."/>
            <person name="Yoneda Y."/>
            <person name="Ishikawa T."/>
            <person name="Ozawa K."/>
            <person name="Tanaka T."/>
            <person name="Matsuura S."/>
            <person name="Kawai J."/>
            <person name="Okazaki Y."/>
            <person name="Muramatsu M."/>
            <person name="Inoue Y."/>
            <person name="Kira A."/>
            <person name="Hayashizaki Y."/>
        </authorList>
    </citation>
    <scope>NUCLEOTIDE SEQUENCE</scope>
    <source>
        <strain evidence="2">C57BL/6J</strain>
        <tissue evidence="2">Lung</tissue>
    </source>
</reference>
<reference evidence="2" key="1">
    <citation type="journal article" date="1999" name="Methods Enzymol.">
        <title>High-efficiency full-length cDNA cloning.</title>
        <authorList>
            <person name="Carninci P."/>
            <person name="Hayashizaki Y."/>
        </authorList>
    </citation>
    <scope>NUCLEOTIDE SEQUENCE</scope>
    <source>
        <strain evidence="2">C57BL/6J</strain>
        <tissue evidence="2">Lung</tissue>
    </source>
</reference>
<protein>
    <submittedName>
        <fullName evidence="2">Uncharacterized protein</fullName>
    </submittedName>
</protein>
<accession>Q3V3T4</accession>
<evidence type="ECO:0000256" key="1">
    <source>
        <dbReference type="SAM" id="Phobius"/>
    </source>
</evidence>
<proteinExistence type="evidence at transcript level"/>
<gene>
    <name evidence="3" type="primary">Gm10824</name>
</gene>
<organism evidence="2">
    <name type="scientific">Mus musculus</name>
    <name type="common">Mouse</name>
    <dbReference type="NCBI Taxonomy" id="10090"/>
    <lineage>
        <taxon>Eukaryota</taxon>
        <taxon>Metazoa</taxon>
        <taxon>Chordata</taxon>
        <taxon>Craniata</taxon>
        <taxon>Vertebrata</taxon>
        <taxon>Euteleostomi</taxon>
        <taxon>Mammalia</taxon>
        <taxon>Eutheria</taxon>
        <taxon>Euarchontoglires</taxon>
        <taxon>Glires</taxon>
        <taxon>Rodentia</taxon>
        <taxon>Myomorpha</taxon>
        <taxon>Muroidea</taxon>
        <taxon>Muridae</taxon>
        <taxon>Murinae</taxon>
        <taxon>Mus</taxon>
        <taxon>Mus</taxon>
    </lineage>
</organism>
<reference evidence="2" key="5">
    <citation type="submission" date="2001-07" db="EMBL/GenBank/DDBJ databases">
        <authorList>
            <person name="Adachi J."/>
            <person name="Aizawa K."/>
            <person name="Akimura T."/>
            <person name="Arakawa T."/>
            <person name="Bono H."/>
            <person name="Carninci P."/>
            <person name="Fukuda S."/>
            <person name="Furuno M."/>
            <person name="Hanagaki T."/>
            <person name="Hara A."/>
            <person name="Hashizume W."/>
            <person name="Hayashida K."/>
            <person name="Hayatsu N."/>
            <person name="Hiramoto K."/>
            <person name="Hiraoka T."/>
            <person name="Hirozane T."/>
            <person name="Hori F."/>
            <person name="Imotani K."/>
            <person name="Ishii Y."/>
            <person name="Itoh M."/>
            <person name="Kagawa I."/>
            <person name="Kasukawa T."/>
            <person name="Katoh H."/>
            <person name="Kawai J."/>
            <person name="Kojima Y."/>
            <person name="Kondo S."/>
            <person name="Konno H."/>
            <person name="Kouda M."/>
            <person name="Koya S."/>
            <person name="Kurihara C."/>
            <person name="Matsuyama T."/>
            <person name="Miyazaki A."/>
            <person name="Murata M."/>
            <person name="Nakamura M."/>
            <person name="Nishi K."/>
            <person name="Nomura K."/>
            <person name="Numazaki R."/>
            <person name="Ohno M."/>
            <person name="Ohsato N."/>
            <person name="Okazaki Y."/>
            <person name="Saito R."/>
            <person name="Saitoh H."/>
            <person name="Sakai C."/>
            <person name="Sakai K."/>
            <person name="Sakazume N."/>
            <person name="Sano H."/>
            <person name="Sasaki D."/>
            <person name="Shibata K."/>
            <person name="Shinagawa A."/>
            <person name="Shiraki T."/>
            <person name="Sogabe Y."/>
            <person name="Tagami M."/>
            <person name="Tagawa A."/>
            <person name="Takahashi F."/>
            <person name="Takaku-Akahira S."/>
            <person name="Takeda Y."/>
            <person name="Tanaka T."/>
            <person name="Tomaru A."/>
            <person name="Toya T."/>
            <person name="Yasunishi A."/>
            <person name="Muramatsu M."/>
            <person name="Hayashizaki Y."/>
        </authorList>
    </citation>
    <scope>NUCLEOTIDE SEQUENCE</scope>
    <source>
        <strain evidence="2">C57BL/6J</strain>
        <tissue evidence="2">Lung</tissue>
    </source>
</reference>
<keyword evidence="1" id="KW-1133">Transmembrane helix</keyword>
<dbReference type="EMBL" id="AK033378">
    <property type="protein sequence ID" value="BAE20486.1"/>
    <property type="molecule type" value="mRNA"/>
</dbReference>
<feature type="transmembrane region" description="Helical" evidence="1">
    <location>
        <begin position="87"/>
        <end position="105"/>
    </location>
</feature>
<feature type="transmembrane region" description="Helical" evidence="1">
    <location>
        <begin position="56"/>
        <end position="75"/>
    </location>
</feature>
<reference evidence="2" key="2">
    <citation type="journal article" date="2000" name="Genome Res.">
        <title>Normalization and subtraction of cap-trapper-selected cDNAs to prepare full-length cDNA libraries for rapid discovery of new genes.</title>
        <authorList>
            <person name="Carninci P."/>
            <person name="Shibata Y."/>
            <person name="Hayatsu N."/>
            <person name="Sugahara Y."/>
            <person name="Shibata K."/>
            <person name="Itoh M."/>
            <person name="Konno H."/>
            <person name="Okazaki Y."/>
            <person name="Muramatsu M."/>
            <person name="Hayashizaki Y."/>
        </authorList>
    </citation>
    <scope>NUCLEOTIDE SEQUENCE</scope>
    <source>
        <strain evidence="2">C57BL/6J</strain>
        <tissue evidence="2">Lung</tissue>
    </source>
</reference>
<name>Q3V3T4_MOUSE</name>
<reference evidence="2" key="8">
    <citation type="journal article" date="2005" name="Science">
        <title>Antisense Transcription in the Mammalian Transcriptome.</title>
        <authorList>
            <consortium name="RIKEN Genome Exploration Research Group and Genome Science Group (Genome Network Project Core Group) and the FANTOM Consortium"/>
        </authorList>
    </citation>
    <scope>NUCLEOTIDE SEQUENCE</scope>
    <source>
        <strain evidence="2">C57BL/6J</strain>
        <tissue evidence="2">Lung</tissue>
    </source>
</reference>
<evidence type="ECO:0000313" key="2">
    <source>
        <dbReference type="EMBL" id="BAE20486.1"/>
    </source>
</evidence>
<reference evidence="2" key="6">
    <citation type="journal article" date="2002" name="Nature">
        <title>Analysis of the mouse transcriptome based on functional annotation of 60,770 full-length cDNAs.</title>
        <authorList>
            <consortium name="The FANTOM Consortium and the RIKEN Genome Exploration Research Group Phase I and II Team"/>
        </authorList>
    </citation>
    <scope>NUCLEOTIDE SEQUENCE</scope>
    <source>
        <strain evidence="2">C57BL/6J</strain>
        <tissue evidence="2">Lung</tissue>
    </source>
</reference>
<reference evidence="2" key="4">
    <citation type="journal article" date="2001" name="Nature">
        <title>Functional annotation of a full-length mouse cDNA collection.</title>
        <authorList>
            <consortium name="The RIKEN Genome Exploration Research Group Phase II Team and the FANTOM Consortium"/>
        </authorList>
    </citation>
    <scope>NUCLEOTIDE SEQUENCE</scope>
    <source>
        <strain evidence="2">C57BL/6J</strain>
        <tissue evidence="2">Lung</tissue>
    </source>
</reference>
<evidence type="ECO:0000313" key="3">
    <source>
        <dbReference type="MGI" id="MGI:3642049"/>
    </source>
</evidence>
<sequence length="118" mass="13227">MVPADFQTNLPWVAQPSLFSVSVGPERHLQSGHKSPNEVVIKTIDWGIVTYQIAKLWQFLSSFTFVFSLFWVCVCDRDNHRNAHIPLKTAAVSSVLFCFVLFFSVGNLKLTVSGGEHS</sequence>
<keyword evidence="1" id="KW-0812">Transmembrane</keyword>
<dbReference type="AGR" id="MGI:3642049"/>
<dbReference type="MGI" id="MGI:3642049">
    <property type="gene designation" value="Gm10824"/>
</dbReference>